<name>A0A9J6ZDJ2_9BACL</name>
<dbReference type="EMBL" id="CP097899">
    <property type="protein sequence ID" value="URN94141.1"/>
    <property type="molecule type" value="Genomic_DNA"/>
</dbReference>
<reference evidence="2" key="1">
    <citation type="submission" date="2022-05" db="EMBL/GenBank/DDBJ databases">
        <title>Novel bacterial taxa in a minimal lignocellulolytic consortium and its capacity to transform plastics disclosed by genome-resolved metagenomics.</title>
        <authorList>
            <person name="Rodriguez C.A.D."/>
            <person name="Diaz-Garcia L."/>
            <person name="Herrera K."/>
            <person name="Tarazona N.A."/>
            <person name="Sproer C."/>
            <person name="Overmann J."/>
            <person name="Jimenez D.J."/>
        </authorList>
    </citation>
    <scope>NUCLEOTIDE SEQUENCE</scope>
    <source>
        <strain evidence="2">MAG5</strain>
    </source>
</reference>
<sequence>MAIWYIPIGCGVLLGALGISVSQLGGIVFWGSICAEILLLWQQKGEYIAHIGNLLWWDMISMSIIFGFVFILIFEMVVKIGRNFIVILLNRTKS</sequence>
<feature type="transmembrane region" description="Helical" evidence="1">
    <location>
        <begin position="54"/>
        <end position="74"/>
    </location>
</feature>
<proteinExistence type="predicted"/>
<evidence type="ECO:0000313" key="2">
    <source>
        <dbReference type="EMBL" id="URN94141.1"/>
    </source>
</evidence>
<dbReference type="KEGG" id="plig:NAG76_20320"/>
<dbReference type="Proteomes" id="UP001056756">
    <property type="component" value="Chromosome"/>
</dbReference>
<dbReference type="AlphaFoldDB" id="A0A9J6ZDJ2"/>
<keyword evidence="1" id="KW-0472">Membrane</keyword>
<accession>A0A9J6ZDJ2</accession>
<keyword evidence="1" id="KW-0812">Transmembrane</keyword>
<feature type="transmembrane region" description="Helical" evidence="1">
    <location>
        <begin position="12"/>
        <end position="42"/>
    </location>
</feature>
<organism evidence="2 3">
    <name type="scientific">Candidatus Pristimantibacillus lignocellulolyticus</name>
    <dbReference type="NCBI Taxonomy" id="2994561"/>
    <lineage>
        <taxon>Bacteria</taxon>
        <taxon>Bacillati</taxon>
        <taxon>Bacillota</taxon>
        <taxon>Bacilli</taxon>
        <taxon>Bacillales</taxon>
        <taxon>Paenibacillaceae</taxon>
        <taxon>Candidatus Pristimantibacillus</taxon>
    </lineage>
</organism>
<keyword evidence="1" id="KW-1133">Transmembrane helix</keyword>
<gene>
    <name evidence="2" type="ORF">NAG76_20320</name>
</gene>
<protein>
    <submittedName>
        <fullName evidence="2">Uncharacterized protein</fullName>
    </submittedName>
</protein>
<evidence type="ECO:0000313" key="3">
    <source>
        <dbReference type="Proteomes" id="UP001056756"/>
    </source>
</evidence>
<evidence type="ECO:0000256" key="1">
    <source>
        <dbReference type="SAM" id="Phobius"/>
    </source>
</evidence>